<dbReference type="Proteomes" id="UP000092462">
    <property type="component" value="Unassembled WGS sequence"/>
</dbReference>
<dbReference type="InterPro" id="IPR011030">
    <property type="entry name" value="Lipovitellin_superhlx_dom"/>
</dbReference>
<evidence type="ECO:0000256" key="25">
    <source>
        <dbReference type="PIRSR" id="PIRSR605027-6"/>
    </source>
</evidence>
<dbReference type="GO" id="GO:0000139">
    <property type="term" value="C:Golgi membrane"/>
    <property type="evidence" value="ECO:0007669"/>
    <property type="project" value="UniProtKB-SubCell"/>
</dbReference>
<dbReference type="SMART" id="SM01169">
    <property type="entry name" value="DUF1943"/>
    <property type="match status" value="1"/>
</dbReference>
<dbReference type="GO" id="GO:0046872">
    <property type="term" value="F:metal ion binding"/>
    <property type="evidence" value="ECO:0007669"/>
    <property type="project" value="UniProtKB-KW"/>
</dbReference>
<feature type="binding site" evidence="24">
    <location>
        <position position="182"/>
    </location>
    <ligand>
        <name>Mn(2+)</name>
        <dbReference type="ChEBI" id="CHEBI:29035"/>
    </ligand>
</feature>
<comment type="cofactor">
    <cofactor evidence="1 24">
        <name>Mn(2+)</name>
        <dbReference type="ChEBI" id="CHEBI:29035"/>
    </cofactor>
</comment>
<evidence type="ECO:0000313" key="30">
    <source>
        <dbReference type="Proteomes" id="UP000092462"/>
    </source>
</evidence>
<keyword evidence="30" id="KW-1185">Reference proteome</keyword>
<dbReference type="EnsemblMetazoa" id="PPAI009032-RA">
    <property type="protein sequence ID" value="PPAI009032-PA"/>
    <property type="gene ID" value="PPAI009032"/>
</dbReference>
<evidence type="ECO:0000256" key="11">
    <source>
        <dbReference type="ARBA" id="ARBA00022723"/>
    </source>
</evidence>
<evidence type="ECO:0000256" key="1">
    <source>
        <dbReference type="ARBA" id="ARBA00001936"/>
    </source>
</evidence>
<dbReference type="SUPFAM" id="SSF56968">
    <property type="entry name" value="Lipovitellin-phosvitin complex, beta-sheet shell regions"/>
    <property type="match status" value="2"/>
</dbReference>
<feature type="region of interest" description="Disordered" evidence="27">
    <location>
        <begin position="422"/>
        <end position="444"/>
    </location>
</feature>
<dbReference type="InterPro" id="IPR015816">
    <property type="entry name" value="Vitellinogen_b-sht_N"/>
</dbReference>
<evidence type="ECO:0000256" key="13">
    <source>
        <dbReference type="ARBA" id="ARBA00022761"/>
    </source>
</evidence>
<evidence type="ECO:0000256" key="14">
    <source>
        <dbReference type="ARBA" id="ARBA00022968"/>
    </source>
</evidence>
<evidence type="ECO:0000256" key="27">
    <source>
        <dbReference type="SAM" id="MobiDB-lite"/>
    </source>
</evidence>
<dbReference type="InterPro" id="IPR015817">
    <property type="entry name" value="Vitellinogen_open_b-sht_sub1"/>
</dbReference>
<dbReference type="InterPro" id="IPR005027">
    <property type="entry name" value="Glyco_trans_43"/>
</dbReference>
<reference evidence="29" key="1">
    <citation type="submission" date="2022-08" db="UniProtKB">
        <authorList>
            <consortium name="EnsemblMetazoa"/>
        </authorList>
    </citation>
    <scope>IDENTIFICATION</scope>
    <source>
        <strain evidence="29">Israel</strain>
    </source>
</reference>
<evidence type="ECO:0000256" key="7">
    <source>
        <dbReference type="ARBA" id="ARBA00022448"/>
    </source>
</evidence>
<dbReference type="FunFam" id="3.90.550.10:FF:000044">
    <property type="entry name" value="Galactosylgalactosylxylosylprotein 3-beta-glucuronosyltransferase"/>
    <property type="match status" value="1"/>
</dbReference>
<dbReference type="VEuPathDB" id="VectorBase:PPAI009032"/>
<keyword evidence="12" id="KW-0732">Signal</keyword>
<evidence type="ECO:0000256" key="23">
    <source>
        <dbReference type="PIRSR" id="PIRSR605027-1"/>
    </source>
</evidence>
<name>A0A1B0GQ87_PHLPP</name>
<evidence type="ECO:0000256" key="22">
    <source>
        <dbReference type="ARBA" id="ARBA00047979"/>
    </source>
</evidence>
<protein>
    <recommendedName>
        <fullName evidence="6">galactosylgalactosylxylosylprotein 3-beta-glucuronosyltransferase</fullName>
        <ecNumber evidence="6">2.4.1.135</ecNumber>
    </recommendedName>
</protein>
<comment type="catalytic activity">
    <reaction evidence="22">
        <text>3-O-(beta-D-galactosyl-(1-&gt;3)-beta-D-galactosyl-(1-&gt;4)-beta-D-xylosyl)-L-seryl-[protein] + UDP-alpha-D-glucuronate = 3-O-(beta-D-GlcA-(1-&gt;3)-beta-D-Gal-(1-&gt;3)-beta-D-Gal-(1-&gt;4)-beta-D-Xyl)-L-seryl-[protein] + UDP + H(+)</text>
        <dbReference type="Rhea" id="RHEA:24168"/>
        <dbReference type="Rhea" id="RHEA-COMP:12571"/>
        <dbReference type="Rhea" id="RHEA-COMP:12573"/>
        <dbReference type="ChEBI" id="CHEBI:15378"/>
        <dbReference type="ChEBI" id="CHEBI:58052"/>
        <dbReference type="ChEBI" id="CHEBI:58223"/>
        <dbReference type="ChEBI" id="CHEBI:132090"/>
        <dbReference type="ChEBI" id="CHEBI:132093"/>
        <dbReference type="EC" id="2.4.1.135"/>
    </reaction>
</comment>
<evidence type="ECO:0000256" key="6">
    <source>
        <dbReference type="ARBA" id="ARBA00012641"/>
    </source>
</evidence>
<keyword evidence="17" id="KW-0445">Lipid transport</keyword>
<dbReference type="Gene3D" id="2.20.80.10">
    <property type="entry name" value="Lipovitellin-phosvitin complex, chain A, domain 4"/>
    <property type="match status" value="1"/>
</dbReference>
<evidence type="ECO:0000256" key="26">
    <source>
        <dbReference type="PROSITE-ProRule" id="PRU00557"/>
    </source>
</evidence>
<dbReference type="VEuPathDB" id="VectorBase:PPAPM1_006594"/>
<keyword evidence="13" id="KW-0758">Storage protein</keyword>
<evidence type="ECO:0000256" key="21">
    <source>
        <dbReference type="ARBA" id="ARBA00023211"/>
    </source>
</evidence>
<dbReference type="FunFam" id="2.20.80.10:FF:000003">
    <property type="entry name" value="Apolipoprotein lipid transfer particle"/>
    <property type="match status" value="1"/>
</dbReference>
<evidence type="ECO:0000256" key="24">
    <source>
        <dbReference type="PIRSR" id="PIRSR605027-3"/>
    </source>
</evidence>
<comment type="caution">
    <text evidence="26">Lacks conserved residue(s) required for the propagation of feature annotation.</text>
</comment>
<evidence type="ECO:0000256" key="15">
    <source>
        <dbReference type="ARBA" id="ARBA00022989"/>
    </source>
</evidence>
<dbReference type="EMBL" id="AJVK01006586">
    <property type="status" value="NOT_ANNOTATED_CDS"/>
    <property type="molecule type" value="Genomic_DNA"/>
</dbReference>
<dbReference type="Gene3D" id="2.20.50.20">
    <property type="entry name" value="Lipovitellin. Chain A, domain 3"/>
    <property type="match status" value="1"/>
</dbReference>
<dbReference type="CDD" id="cd00218">
    <property type="entry name" value="GlcAT-I"/>
    <property type="match status" value="1"/>
</dbReference>
<keyword evidence="14" id="KW-0735">Signal-anchor</keyword>
<dbReference type="Pfam" id="PF01347">
    <property type="entry name" value="Vitellogenin_N"/>
    <property type="match status" value="1"/>
</dbReference>
<evidence type="ECO:0000256" key="17">
    <source>
        <dbReference type="ARBA" id="ARBA00023055"/>
    </source>
</evidence>
<dbReference type="GO" id="GO:0005576">
    <property type="term" value="C:extracellular region"/>
    <property type="evidence" value="ECO:0007669"/>
    <property type="project" value="UniProtKB-SubCell"/>
</dbReference>
<accession>A0A1B0GQ87</accession>
<dbReference type="FunFam" id="1.25.10.20:FF:000005">
    <property type="entry name" value="Apolipoprotein lipid transfer particle"/>
    <property type="match status" value="1"/>
</dbReference>
<keyword evidence="15 28" id="KW-1133">Transmembrane helix</keyword>
<dbReference type="GO" id="GO:0045735">
    <property type="term" value="F:nutrient reservoir activity"/>
    <property type="evidence" value="ECO:0007669"/>
    <property type="project" value="UniProtKB-KW"/>
</dbReference>
<dbReference type="InterPro" id="IPR015819">
    <property type="entry name" value="Lipid_transp_b-sht_shell"/>
</dbReference>
<keyword evidence="16" id="KW-0333">Golgi apparatus</keyword>
<keyword evidence="8" id="KW-0964">Secreted</keyword>
<sequence>MGFEIFSRWKNNYTHVFHCRNTLGVCGLLFLLFLYILWSSSAGVKIYEASVSESDSMFICNVNLQDNRKFNEKDSTWPTIYFVTPTYPRREQIAELIRLGQTLMHIPNLHWIVADDVDVCNSYLDFILNDFGIPYTHIASPMPDIYRSKSTIPRGVANRRAALSWIRSNNIRSGVLYFGDDDNTFSLRLFSEIRYTKRVSMFPVGLIGKYAVSTPVVKNGRVVGFFDSWPAKRQWPVDMAGFAVNLEYLAQHPNATMPYKAGYEEDEFLKSIKLKMEHIEPKANNCTEIFVWHTQTTKVKAPTIKIDDHMVESDKTSLGPLLKNLDAMGISHTSSTSDPLKDPAICGRPECDDSNWKFMYEPSIIYRYDYSLHVRTQFAGSGENTSDVHLIGGVELIFPKKCEGLLRVLSLEVRDRLPVPTVSSEMSRDKDSAEFDEEDYEEPEEIELHPRSYELAEEVSKYELRFSFQDGLIGEICPHDEESSWVLNLKRGILSAFQNTMTRFDIDHHATETDVSGVCDVKYVLEGSEETSLIIMKTKNTGSCRNRYKTHSILQTTSYEFRRDYSAWPIIQTQSYCNISVDHSIYNNVKCYERHQLVPFSNNQSGAVTESTLHLKLSDEVSIEYSVDDDFLPIYRRSSLLFDHVPAAKPTHGEIKASREYLKQMCKLGFPDIQRDFPDVLMKFLSNVRLLTYNALQQLLARAGSICDNGKNHVLDSLPYIGSTASVLLMRDQIVRNAIDAKVAQDWISSIAYITHPDEEVMGAMLTLIEYGKSVKNPSAILSATAVVHSFCNYHSECGTSENVRKIIDYLEHEIMTGMNQATHTRKDKEDLLVALKGLGNIGVISEHFEEVLEELIEDHTISIDVRLQAIYVFRRLDCDKSKDYFLSTYGNFTEYSEIRIAAYLQTMKCPDYQSIEFIRDVLVREEVNQVGSFVWSHLTNLAKSSSPVRVEAQGLIVDGDLGTKYKMDIRKFSRNFEHSVFFNEYNLGANVDSNLIFGTDSYLPRTMSLNFTADLFGESDDLNFERLNMKIKRDSEGGEDDSEEIEDTRKKREVAPKYDLENSVNDLGYKLKYKFSEPKAAFGLKVFGNDLKYYTIEGFGEVAKAASKLNPMEYITDLLSGREITYTKSGIFLDVSYEIPMSSGVPLSLSAQGASSIDIRMSGLLRGADFVKTRHFNIEGRVKPSVSVDIITTMQADIFYANTGIKVKSNLYSSSSVEAKLKVRGTKLVSLQLSIPQNRSDIFSARSQLLVMKHDQVLPQRGIEKRYENQTCTWPVIDRAIGLKLCTEYSLPDGSNSTGLPNFFFTGPINIDIHVDKADPTAKIFLFEFRWDTNANGSVGSFVFETPGSKIPRIFSANLTTSDIENALTMSFKNAATSYAAVGTYKNTENEKNIEVYLDINGQKSLSLEMGYNRSEIKNGFMFYPRFFLTVNNEKIAGLGGMLKLTNKKDVSQWDVNLVFETKRLQAKLSGYITETEASVSTKLAMEYRFLDQKVERLEFQGDIANRSQKARTDYQGSAKLKTTAYEKYNFASNMKYVSAMGHAEWRLNFNNAKDLINPDYNLGVRMIFARFHHIDNGRTTASIEITRPVSKTDLKFMIKYEEKAKNGSEHNILVLARYAPQKEITGVLSLLFPRRQLFAVDAALNLTVPAFDSCTINLKLYEKTRKEYNIDFKGKWFSGHSMTALGKYEDRSSSIKTFHHIKLSIQSPSFQDTLIDARYSRDEYEVVVDCQVDYGGYPYGVSLKYSEQSPYETYTNMEVKWKDRLYWLSANMTSEQPKQLIVEIHLDKFRDIHVILRCLNNEQKKEAGIEVKWDANRDPTQKLAIFGEFNTPKTKFYDGRFVIAYPERTFSGTFDYRNEDAICKANARLGWSSYEAIELKYESGNLPGPIKDIWTTIIINTPFDGWRQNSINTGLHYNNNLLLLNGSVVWGENYLGAEFMGDYEIKDPIFGCEFRTALNSSIAIMPTFSIHFKHRHDDKKVDTDATVKHTAYNESSQTYSIKSAWQFDVNSEYQNVSGSVAFRSPFENYTTGALVTKFSLNDKRQLKGAADLDLEEKKFTLAVEGHIKKITDNMLVVNITTPIERFRNIIGRFGINERNRHIVAEVRAPKDALGVELLFLVHSFTNFDIKFHLATPLEAFEKVLLIALMQNDHVDFRGGWNKVVLGFVGVWKFDSFLDFEYSYKVYTPLENFEENGLVVRLMKTDNELDTECSFKLAQYKAGYKLVAKPKPILIRQLRLKNVHNVIKDLFSGEEDFSENPEEEEDEEDNEDYSDEDEYLNFIAYLELDTIIFPTLKGNLDVEEVDDTYYCFGTMILPQGIIEVRDKFYFPDYMTHKNTLKIVTPFAKVREIKSNYQMKIDLRGHNMNYLFGLDFNYLNSVSWIESGLEVNYSKRVDLHELSTHDIRLKFKTPLEMMPFLNLDAFLEIEDSNYKVNLTGSTNTTQLSVFGNLDLDETYMDGSLGMSLVAPLVPSYMYRVFFKRDSSTIDNTFDLGFDTKDSDTANNLHIWTSWRKDDLHYVSAKGKIRTTFLKVKMIDGTVLITRKPHPLAVFRVGYQTQDGMISVFLTRAQQVDRNVELEINSPLENYRNISLHGTLSQTATKGQFIVHGHMNRSSNLYHVSGNLHIREDVPIFANIVLTPISGEANCSMLFILNDVKGGNGHTFQAKIEQEDKFLQVGGGISYLSRLNWRYALTLASSEPEIGKVNMNCSLLPDRNGRLNGNFELNSPWNHLGLEQIQLDSWAKVTRGHSFLCFLCTSQRTDEYLQRAAAAVLLHSC</sequence>
<feature type="glycosylation site" description="N-linked (GlcNAc...) asparagine" evidence="25">
    <location>
        <position position="285"/>
    </location>
</feature>
<dbReference type="SMART" id="SM00638">
    <property type="entry name" value="LPD_N"/>
    <property type="match status" value="1"/>
</dbReference>
<evidence type="ECO:0000256" key="3">
    <source>
        <dbReference type="ARBA" id="ARBA00004613"/>
    </source>
</evidence>
<dbReference type="InterPro" id="IPR015255">
    <property type="entry name" value="Vitellinogen_open_b-sht"/>
</dbReference>
<dbReference type="PANTHER" id="PTHR23345">
    <property type="entry name" value="VITELLOGENIN-RELATED"/>
    <property type="match status" value="1"/>
</dbReference>
<dbReference type="SUPFAM" id="SSF48431">
    <property type="entry name" value="Lipovitellin-phosvitin complex, superhelical domain"/>
    <property type="match status" value="1"/>
</dbReference>
<keyword evidence="20 25" id="KW-0325">Glycoprotein</keyword>
<dbReference type="PROSITE" id="PS51211">
    <property type="entry name" value="VITELLOGENIN"/>
    <property type="match status" value="1"/>
</dbReference>
<evidence type="ECO:0000256" key="8">
    <source>
        <dbReference type="ARBA" id="ARBA00022525"/>
    </source>
</evidence>
<comment type="pathway">
    <text evidence="4">Protein modification; protein glycosylation.</text>
</comment>
<keyword evidence="10 28" id="KW-0812">Transmembrane</keyword>
<dbReference type="Gene3D" id="1.25.10.20">
    <property type="entry name" value="Vitellinogen, superhelical"/>
    <property type="match status" value="1"/>
</dbReference>
<dbReference type="InterPro" id="IPR009454">
    <property type="entry name" value="Lipid_transpt_open_b-sht"/>
</dbReference>
<dbReference type="EMBL" id="AJVK01006587">
    <property type="status" value="NOT_ANNOTATED_CDS"/>
    <property type="molecule type" value="Genomic_DNA"/>
</dbReference>
<dbReference type="GO" id="GO:0015018">
    <property type="term" value="F:galactosylgalactosylxylosylprotein 3-beta-glucuronosyltransferase activity"/>
    <property type="evidence" value="ECO:0007669"/>
    <property type="project" value="UniProtKB-EC"/>
</dbReference>
<evidence type="ECO:0000256" key="2">
    <source>
        <dbReference type="ARBA" id="ARBA00004323"/>
    </source>
</evidence>
<keyword evidence="9" id="KW-0808">Transferase</keyword>
<dbReference type="SUPFAM" id="SSF53448">
    <property type="entry name" value="Nucleotide-diphospho-sugar transferases"/>
    <property type="match status" value="1"/>
</dbReference>
<evidence type="ECO:0000256" key="20">
    <source>
        <dbReference type="ARBA" id="ARBA00023180"/>
    </source>
</evidence>
<evidence type="ECO:0000256" key="9">
    <source>
        <dbReference type="ARBA" id="ARBA00022679"/>
    </source>
</evidence>
<dbReference type="PANTHER" id="PTHR23345:SF15">
    <property type="entry name" value="VITELLOGENIN 1-RELATED"/>
    <property type="match status" value="1"/>
</dbReference>
<feature type="compositionally biased region" description="Acidic residues" evidence="27">
    <location>
        <begin position="434"/>
        <end position="444"/>
    </location>
</feature>
<evidence type="ECO:0000256" key="16">
    <source>
        <dbReference type="ARBA" id="ARBA00023034"/>
    </source>
</evidence>
<evidence type="ECO:0000256" key="19">
    <source>
        <dbReference type="ARBA" id="ARBA00023157"/>
    </source>
</evidence>
<evidence type="ECO:0000256" key="10">
    <source>
        <dbReference type="ARBA" id="ARBA00022692"/>
    </source>
</evidence>
<dbReference type="InterPro" id="IPR029044">
    <property type="entry name" value="Nucleotide-diphossugar_trans"/>
</dbReference>
<dbReference type="VEuPathDB" id="VectorBase:PPAPM1_003875"/>
<dbReference type="Gene3D" id="2.30.230.10">
    <property type="entry name" value="Lipovitellin, beta-sheet shell regions, chain A"/>
    <property type="match status" value="1"/>
</dbReference>
<feature type="region of interest" description="Disordered" evidence="27">
    <location>
        <begin position="2255"/>
        <end position="2275"/>
    </location>
</feature>
<keyword evidence="21 24" id="KW-0464">Manganese</keyword>
<comment type="similarity">
    <text evidence="5">Belongs to the glycosyltransferase 43 family.</text>
</comment>
<dbReference type="FunFam" id="2.30.230.10:FF:000007">
    <property type="entry name" value="Apolipoprotein lipid transfer particle"/>
    <property type="match status" value="1"/>
</dbReference>
<keyword evidence="19" id="KW-1015">Disulfide bond</keyword>
<dbReference type="InterPro" id="IPR001747">
    <property type="entry name" value="Vitellogenin_N"/>
</dbReference>
<dbReference type="EC" id="2.4.1.135" evidence="6"/>
<evidence type="ECO:0000256" key="18">
    <source>
        <dbReference type="ARBA" id="ARBA00023136"/>
    </source>
</evidence>
<evidence type="ECO:0000256" key="4">
    <source>
        <dbReference type="ARBA" id="ARBA00004922"/>
    </source>
</evidence>
<feature type="active site" description="Proton donor/acceptor" evidence="23">
    <location>
        <position position="265"/>
    </location>
</feature>
<evidence type="ECO:0000256" key="12">
    <source>
        <dbReference type="ARBA" id="ARBA00022729"/>
    </source>
</evidence>
<dbReference type="InterPro" id="IPR050733">
    <property type="entry name" value="Vitellogenin/Apolipophorin"/>
</dbReference>
<dbReference type="Pfam" id="PF03360">
    <property type="entry name" value="Glyco_transf_43"/>
    <property type="match status" value="1"/>
</dbReference>
<proteinExistence type="inferred from homology"/>
<evidence type="ECO:0000256" key="28">
    <source>
        <dbReference type="SAM" id="Phobius"/>
    </source>
</evidence>
<evidence type="ECO:0000256" key="5">
    <source>
        <dbReference type="ARBA" id="ARBA00007706"/>
    </source>
</evidence>
<keyword evidence="18 28" id="KW-0472">Membrane</keyword>
<dbReference type="GO" id="GO:0005319">
    <property type="term" value="F:lipid transporter activity"/>
    <property type="evidence" value="ECO:0007669"/>
    <property type="project" value="InterPro"/>
</dbReference>
<organism evidence="29 30">
    <name type="scientific">Phlebotomus papatasi</name>
    <name type="common">Sandfly</name>
    <dbReference type="NCBI Taxonomy" id="29031"/>
    <lineage>
        <taxon>Eukaryota</taxon>
        <taxon>Metazoa</taxon>
        <taxon>Ecdysozoa</taxon>
        <taxon>Arthropoda</taxon>
        <taxon>Hexapoda</taxon>
        <taxon>Insecta</taxon>
        <taxon>Pterygota</taxon>
        <taxon>Neoptera</taxon>
        <taxon>Endopterygota</taxon>
        <taxon>Diptera</taxon>
        <taxon>Nematocera</taxon>
        <taxon>Psychodoidea</taxon>
        <taxon>Psychodidae</taxon>
        <taxon>Phlebotomus</taxon>
        <taxon>Phlebotomus</taxon>
    </lineage>
</organism>
<feature type="transmembrane region" description="Helical" evidence="28">
    <location>
        <begin position="21"/>
        <end position="38"/>
    </location>
</feature>
<keyword evidence="7" id="KW-0813">Transport</keyword>
<dbReference type="Gene3D" id="3.90.550.10">
    <property type="entry name" value="Spore Coat Polysaccharide Biosynthesis Protein SpsA, Chain A"/>
    <property type="match status" value="1"/>
</dbReference>
<keyword evidence="11 24" id="KW-0479">Metal-binding</keyword>
<dbReference type="Pfam" id="PF09172">
    <property type="entry name" value="Vit_open_b-sht"/>
    <property type="match status" value="1"/>
</dbReference>
<evidence type="ECO:0000313" key="29">
    <source>
        <dbReference type="EnsemblMetazoa" id="PPAI009032-PA"/>
    </source>
</evidence>
<dbReference type="Pfam" id="PF06448">
    <property type="entry name" value="DUF1081"/>
    <property type="match status" value="1"/>
</dbReference>
<comment type="subcellular location">
    <subcellularLocation>
        <location evidence="2">Golgi apparatus membrane</location>
        <topology evidence="2">Single-pass type II membrane protein</topology>
    </subcellularLocation>
    <subcellularLocation>
        <location evidence="3">Secreted</location>
    </subcellularLocation>
</comment>